<reference evidence="2" key="1">
    <citation type="journal article" date="2015" name="Nature">
        <title>Complex archaea that bridge the gap between prokaryotes and eukaryotes.</title>
        <authorList>
            <person name="Spang A."/>
            <person name="Saw J.H."/>
            <person name="Jorgensen S.L."/>
            <person name="Zaremba-Niedzwiedzka K."/>
            <person name="Martijn J."/>
            <person name="Lind A.E."/>
            <person name="van Eijk R."/>
            <person name="Schleper C."/>
            <person name="Guy L."/>
            <person name="Ettema T.J."/>
        </authorList>
    </citation>
    <scope>NUCLEOTIDE SEQUENCE</scope>
</reference>
<dbReference type="EMBL" id="LAZR01000098">
    <property type="protein sequence ID" value="KKN91993.1"/>
    <property type="molecule type" value="Genomic_DNA"/>
</dbReference>
<gene>
    <name evidence="2" type="ORF">LCGC14_0212740</name>
</gene>
<proteinExistence type="predicted"/>
<feature type="compositionally biased region" description="Gly residues" evidence="1">
    <location>
        <begin position="16"/>
        <end position="26"/>
    </location>
</feature>
<feature type="compositionally biased region" description="Basic and acidic residues" evidence="1">
    <location>
        <begin position="34"/>
        <end position="53"/>
    </location>
</feature>
<organism evidence="2">
    <name type="scientific">marine sediment metagenome</name>
    <dbReference type="NCBI Taxonomy" id="412755"/>
    <lineage>
        <taxon>unclassified sequences</taxon>
        <taxon>metagenomes</taxon>
        <taxon>ecological metagenomes</taxon>
    </lineage>
</organism>
<feature type="compositionally biased region" description="Basic and acidic residues" evidence="1">
    <location>
        <begin position="148"/>
        <end position="159"/>
    </location>
</feature>
<evidence type="ECO:0000256" key="1">
    <source>
        <dbReference type="SAM" id="MobiDB-lite"/>
    </source>
</evidence>
<name>A0A0F9XIZ5_9ZZZZ</name>
<comment type="caution">
    <text evidence="2">The sequence shown here is derived from an EMBL/GenBank/DDBJ whole genome shotgun (WGS) entry which is preliminary data.</text>
</comment>
<feature type="region of interest" description="Disordered" evidence="1">
    <location>
        <begin position="1"/>
        <end position="60"/>
    </location>
</feature>
<accession>A0A0F9XIZ5</accession>
<protein>
    <submittedName>
        <fullName evidence="2">Uncharacterized protein</fullName>
    </submittedName>
</protein>
<sequence length="217" mass="23823">MVADRRPGIRQDPGWRGMGAGDGGGQCAIRRTAARPDRTDRRNARRCARGDDRRRKRTNGRLYRTAAGFRGEPPPGGVCERRDRADLFVRGSGRAAWLPIRCGLGRRVRQMGPWRGLFRQFAVRTATWRPAPGAVHDDTAADPAFEAADRRSGDGDEPHANGGERPQSRAWLFGRDGDPLRRLPAWATGTGRSDDRSAGGRAVRSGGDRARACQGRT</sequence>
<feature type="region of interest" description="Disordered" evidence="1">
    <location>
        <begin position="148"/>
        <end position="217"/>
    </location>
</feature>
<dbReference type="AlphaFoldDB" id="A0A0F9XIZ5"/>
<evidence type="ECO:0000313" key="2">
    <source>
        <dbReference type="EMBL" id="KKN91993.1"/>
    </source>
</evidence>